<evidence type="ECO:0000259" key="7">
    <source>
        <dbReference type="Pfam" id="PF08244"/>
    </source>
</evidence>
<dbReference type="InterPro" id="IPR023296">
    <property type="entry name" value="Glyco_hydro_beta-prop_sf"/>
</dbReference>
<evidence type="ECO:0000256" key="2">
    <source>
        <dbReference type="ARBA" id="ARBA00022801"/>
    </source>
</evidence>
<dbReference type="PROSITE" id="PS00609">
    <property type="entry name" value="GLYCOSYL_HYDROL_F32"/>
    <property type="match status" value="1"/>
</dbReference>
<evidence type="ECO:0000256" key="4">
    <source>
        <dbReference type="RuleBase" id="RU362110"/>
    </source>
</evidence>
<dbReference type="Gene3D" id="2.60.120.560">
    <property type="entry name" value="Exo-inulinase, domain 1"/>
    <property type="match status" value="1"/>
</dbReference>
<dbReference type="Proteomes" id="UP000494252">
    <property type="component" value="Unassembled WGS sequence"/>
</dbReference>
<dbReference type="Pfam" id="PF08244">
    <property type="entry name" value="Glyco_hydro_32C"/>
    <property type="match status" value="1"/>
</dbReference>
<evidence type="ECO:0000256" key="1">
    <source>
        <dbReference type="ARBA" id="ARBA00009902"/>
    </source>
</evidence>
<evidence type="ECO:0000259" key="6">
    <source>
        <dbReference type="Pfam" id="PF00251"/>
    </source>
</evidence>
<dbReference type="SMART" id="SM00640">
    <property type="entry name" value="Glyco_32"/>
    <property type="match status" value="1"/>
</dbReference>
<keyword evidence="2 4" id="KW-0378">Hydrolase</keyword>
<dbReference type="Pfam" id="PF00251">
    <property type="entry name" value="Glyco_hydro_32N"/>
    <property type="match status" value="1"/>
</dbReference>
<gene>
    <name evidence="8" type="primary">sacC</name>
    <name evidence="8" type="ORF">LMG27177_07265</name>
</gene>
<evidence type="ECO:0000256" key="3">
    <source>
        <dbReference type="ARBA" id="ARBA00023295"/>
    </source>
</evidence>
<dbReference type="PANTHER" id="PTHR42800">
    <property type="entry name" value="EXOINULINASE INUD (AFU_ORTHOLOGUE AFUA_5G00480)"/>
    <property type="match status" value="1"/>
</dbReference>
<dbReference type="InterPro" id="IPR013148">
    <property type="entry name" value="Glyco_hydro_32_N"/>
</dbReference>
<dbReference type="PANTHER" id="PTHR42800:SF1">
    <property type="entry name" value="EXOINULINASE INUD (AFU_ORTHOLOGUE AFUA_5G00480)"/>
    <property type="match status" value="1"/>
</dbReference>
<dbReference type="InterPro" id="IPR018053">
    <property type="entry name" value="Glyco_hydro_32_AS"/>
</dbReference>
<dbReference type="GO" id="GO:0005987">
    <property type="term" value="P:sucrose catabolic process"/>
    <property type="evidence" value="ECO:0007669"/>
    <property type="project" value="TreeGrafter"/>
</dbReference>
<dbReference type="InterPro" id="IPR013320">
    <property type="entry name" value="ConA-like_dom_sf"/>
</dbReference>
<evidence type="ECO:0000256" key="5">
    <source>
        <dbReference type="SAM" id="SignalP"/>
    </source>
</evidence>
<dbReference type="CDD" id="cd18622">
    <property type="entry name" value="GH32_Inu-like"/>
    <property type="match status" value="1"/>
</dbReference>
<dbReference type="InterPro" id="IPR013189">
    <property type="entry name" value="Glyco_hydro_32_C"/>
</dbReference>
<dbReference type="GO" id="GO:0004575">
    <property type="term" value="F:sucrose alpha-glucosidase activity"/>
    <property type="evidence" value="ECO:0007669"/>
    <property type="project" value="TreeGrafter"/>
</dbReference>
<evidence type="ECO:0000313" key="8">
    <source>
        <dbReference type="EMBL" id="CAB3810528.1"/>
    </source>
</evidence>
<sequence>MHDLQRSFIPFPRALSAWLFTALTMSATACAAPSASVGADNTGTTQWRSALHYTPQRNWMNDPNGLVYYKGLYHLFYQYNPNGNVWGDMSWGHATSRDLLHWDEQPVAMHANEREEIFSGSIVVDAHNSSGLGPANSSPLVALYTSAYKTGSGHPQGTQAQSLAYSIDDGQTWHQYPRNPVLTLDPESKNFRDPKVSWYAPGGYWLMTTVVADAHVVKIYRSNNLIDWAFLSDFSLPDFPNRGALWEMPDLFALPLDGDSRNQKWVMIVNVNPWSIAGGSGAMYFVGNFDGKTFTPEHVAPAGSDPARYQWLDHGADYYAAGTFANSPGGEAVMIGWMSNWDYASQIPTTPWKGAMALPRLLALKTVDGQPQLIFAPVEQYARLLGEDSTTRVNAFAVSSATRQFAASTRGIVQNITVTLSPGSARRAGLIVRGSENGETGTRIFYDTTRGTLTLDRSRSGVTDFSNAFSKQHIVNLPLENGKLRLTVIVDRNSVEVFAGDGRTVITDLIFPAQTDNRVSVFADDGEATFSDIAITDLAAPHREGPRR</sequence>
<comment type="similarity">
    <text evidence="1 4">Belongs to the glycosyl hydrolase 32 family.</text>
</comment>
<feature type="signal peptide" evidence="5">
    <location>
        <begin position="1"/>
        <end position="31"/>
    </location>
</feature>
<organism evidence="8 9">
    <name type="scientific">Paraburkholderia fynbosensis</name>
    <dbReference type="NCBI Taxonomy" id="1200993"/>
    <lineage>
        <taxon>Bacteria</taxon>
        <taxon>Pseudomonadati</taxon>
        <taxon>Pseudomonadota</taxon>
        <taxon>Betaproteobacteria</taxon>
        <taxon>Burkholderiales</taxon>
        <taxon>Burkholderiaceae</taxon>
        <taxon>Paraburkholderia</taxon>
    </lineage>
</organism>
<dbReference type="EMBL" id="CADIKI010000037">
    <property type="protein sequence ID" value="CAB3810528.1"/>
    <property type="molecule type" value="Genomic_DNA"/>
</dbReference>
<dbReference type="AlphaFoldDB" id="A0A6J5H3Q9"/>
<keyword evidence="5" id="KW-0732">Signal</keyword>
<dbReference type="GO" id="GO:0005737">
    <property type="term" value="C:cytoplasm"/>
    <property type="evidence" value="ECO:0007669"/>
    <property type="project" value="TreeGrafter"/>
</dbReference>
<keyword evidence="9" id="KW-1185">Reference proteome</keyword>
<protein>
    <submittedName>
        <fullName evidence="8">Levanase</fullName>
        <ecNumber evidence="8">3.2.1.80</ecNumber>
    </submittedName>
</protein>
<proteinExistence type="inferred from homology"/>
<feature type="domain" description="Glycosyl hydrolase family 32 N-terminal" evidence="6">
    <location>
        <begin position="52"/>
        <end position="375"/>
    </location>
</feature>
<dbReference type="GO" id="GO:0051669">
    <property type="term" value="F:fructan beta-fructosidase activity"/>
    <property type="evidence" value="ECO:0007669"/>
    <property type="project" value="UniProtKB-EC"/>
</dbReference>
<dbReference type="RefSeq" id="WP_175166216.1">
    <property type="nucleotide sequence ID" value="NZ_CADIKI010000037.1"/>
</dbReference>
<dbReference type="EC" id="3.2.1.80" evidence="8"/>
<keyword evidence="3 4" id="KW-0326">Glycosidase</keyword>
<feature type="domain" description="Glycosyl hydrolase family 32 C-terminal" evidence="7">
    <location>
        <begin position="401"/>
        <end position="536"/>
    </location>
</feature>
<evidence type="ECO:0000313" key="9">
    <source>
        <dbReference type="Proteomes" id="UP000494252"/>
    </source>
</evidence>
<accession>A0A6J5H3Q9</accession>
<feature type="chain" id="PRO_5027009670" evidence="5">
    <location>
        <begin position="32"/>
        <end position="548"/>
    </location>
</feature>
<dbReference type="PROSITE" id="PS51257">
    <property type="entry name" value="PROKAR_LIPOPROTEIN"/>
    <property type="match status" value="1"/>
</dbReference>
<reference evidence="8 9" key="1">
    <citation type="submission" date="2020-04" db="EMBL/GenBank/DDBJ databases">
        <authorList>
            <person name="De Canck E."/>
        </authorList>
    </citation>
    <scope>NUCLEOTIDE SEQUENCE [LARGE SCALE GENOMIC DNA]</scope>
    <source>
        <strain evidence="8 9">LMG 27177</strain>
    </source>
</reference>
<dbReference type="InterPro" id="IPR001362">
    <property type="entry name" value="Glyco_hydro_32"/>
</dbReference>
<dbReference type="SUPFAM" id="SSF49899">
    <property type="entry name" value="Concanavalin A-like lectins/glucanases"/>
    <property type="match status" value="1"/>
</dbReference>
<dbReference type="SUPFAM" id="SSF75005">
    <property type="entry name" value="Arabinanase/levansucrase/invertase"/>
    <property type="match status" value="1"/>
</dbReference>
<dbReference type="Gene3D" id="2.115.10.20">
    <property type="entry name" value="Glycosyl hydrolase domain, family 43"/>
    <property type="match status" value="1"/>
</dbReference>
<name>A0A6J5H3Q9_9BURK</name>